<evidence type="ECO:0000256" key="1">
    <source>
        <dbReference type="SAM" id="Coils"/>
    </source>
</evidence>
<evidence type="ECO:0000313" key="3">
    <source>
        <dbReference type="EMBL" id="KAG5382775.1"/>
    </source>
</evidence>
<evidence type="ECO:0000313" key="5">
    <source>
        <dbReference type="Proteomes" id="UP000823674"/>
    </source>
</evidence>
<feature type="region of interest" description="Disordered" evidence="2">
    <location>
        <begin position="112"/>
        <end position="183"/>
    </location>
</feature>
<organism evidence="4 5">
    <name type="scientific">Brassica rapa subsp. trilocularis</name>
    <dbReference type="NCBI Taxonomy" id="1813537"/>
    <lineage>
        <taxon>Eukaryota</taxon>
        <taxon>Viridiplantae</taxon>
        <taxon>Streptophyta</taxon>
        <taxon>Embryophyta</taxon>
        <taxon>Tracheophyta</taxon>
        <taxon>Spermatophyta</taxon>
        <taxon>Magnoliopsida</taxon>
        <taxon>eudicotyledons</taxon>
        <taxon>Gunneridae</taxon>
        <taxon>Pentapetalae</taxon>
        <taxon>rosids</taxon>
        <taxon>malvids</taxon>
        <taxon>Brassicales</taxon>
        <taxon>Brassicaceae</taxon>
        <taxon>Brassiceae</taxon>
        <taxon>Brassica</taxon>
    </lineage>
</organism>
<reference evidence="4 5" key="1">
    <citation type="submission" date="2021-03" db="EMBL/GenBank/DDBJ databases">
        <authorList>
            <person name="King G.J."/>
            <person name="Bancroft I."/>
            <person name="Baten A."/>
            <person name="Bloomfield J."/>
            <person name="Borpatragohain P."/>
            <person name="He Z."/>
            <person name="Irish N."/>
            <person name="Irwin J."/>
            <person name="Liu K."/>
            <person name="Mauleon R.P."/>
            <person name="Moore J."/>
            <person name="Morris R."/>
            <person name="Ostergaard L."/>
            <person name="Wang B."/>
            <person name="Wells R."/>
        </authorList>
    </citation>
    <scope>NUCLEOTIDE SEQUENCE [LARGE SCALE GENOMIC DNA]</scope>
    <source>
        <strain evidence="4">R-o-18</strain>
        <tissue evidence="4">Leaf</tissue>
    </source>
</reference>
<accession>A0ABQ7NK26</accession>
<keyword evidence="1" id="KW-0175">Coiled coil</keyword>
<keyword evidence="5" id="KW-1185">Reference proteome</keyword>
<comment type="caution">
    <text evidence="4">The sequence shown here is derived from an EMBL/GenBank/DDBJ whole genome shotgun (WGS) entry which is preliminary data.</text>
</comment>
<feature type="compositionally biased region" description="Polar residues" evidence="2">
    <location>
        <begin position="350"/>
        <end position="361"/>
    </location>
</feature>
<dbReference type="EMBL" id="JADBGQ010000008">
    <property type="protein sequence ID" value="KAG5382775.1"/>
    <property type="molecule type" value="Genomic_DNA"/>
</dbReference>
<feature type="region of interest" description="Disordered" evidence="2">
    <location>
        <begin position="317"/>
        <end position="361"/>
    </location>
</feature>
<feature type="coiled-coil region" evidence="1">
    <location>
        <begin position="260"/>
        <end position="287"/>
    </location>
</feature>
<evidence type="ECO:0000313" key="4">
    <source>
        <dbReference type="EMBL" id="KAG5411245.1"/>
    </source>
</evidence>
<dbReference type="Proteomes" id="UP000823674">
    <property type="component" value="Chromosome A09"/>
</dbReference>
<feature type="compositionally biased region" description="Basic and acidic residues" evidence="2">
    <location>
        <begin position="119"/>
        <end position="137"/>
    </location>
</feature>
<protein>
    <submittedName>
        <fullName evidence="4">Uncharacterized protein</fullName>
    </submittedName>
</protein>
<dbReference type="EMBL" id="JADBGQ010000002">
    <property type="protein sequence ID" value="KAG5411245.1"/>
    <property type="molecule type" value="Genomic_DNA"/>
</dbReference>
<proteinExistence type="predicted"/>
<feature type="compositionally biased region" description="Basic and acidic residues" evidence="2">
    <location>
        <begin position="153"/>
        <end position="165"/>
    </location>
</feature>
<feature type="compositionally biased region" description="Basic and acidic residues" evidence="2">
    <location>
        <begin position="338"/>
        <end position="347"/>
    </location>
</feature>
<gene>
    <name evidence="4" type="primary">A02g509890.1_BraROA</name>
    <name evidence="3" type="synonym">A09g502600.1_BraROA</name>
    <name evidence="4" type="ORF">IGI04_007564</name>
    <name evidence="3" type="ORF">IGI04_034245</name>
</gene>
<evidence type="ECO:0000256" key="2">
    <source>
        <dbReference type="SAM" id="MobiDB-lite"/>
    </source>
</evidence>
<dbReference type="Proteomes" id="UP000823674">
    <property type="component" value="Chromosome A02"/>
</dbReference>
<sequence length="361" mass="39950">MFFYRWDPGIVGDVGQGIEFHYGKNKGILRWGSLSNLRGSDVGLGEWIQGILRKLGICASWIWILLINTMESYDYTGDLRFNQGITVAIFGKVVEENDSKWVKVAEKGNKGAFHNRGNYRGDGDGSRQRTSRREEPRMTGQDGRLKAAVGHTGDQRSQRGSRVEAQEEGEITNAEGTDKHLPSQNFQEELARTQATGTEVVSDPMDAENGLQMVQSLVENTTALEEDRVMDMDEIKAVFLEHGIDMDAADDLQDGSDGEFEKAVLELEQENGENVHAEEELATGEEEKLMEDGELAKRQGTRKRLFKTTIGTAASTKLRSASAMVSPRKRGASKPGTRHGEMGKQMEIKGTSNPKTGPQKP</sequence>
<name>A0ABQ7NK26_BRACM</name>